<sequence length="140" mass="16657">MAYYEVDLHNLTREEARLIAIEMIRDSHSKCIPYVKFVTERENHINATEERGVLYEEFPSWMLDIEIKHLVKDYDPCDGFYIVYLDFFVRALKEISLLVLLLLAIIIILYLLVIIDSELSLMNDYLMDLKITYLKIHNTH</sequence>
<dbReference type="VEuPathDB" id="FungiDB:FUN_015851"/>
<keyword evidence="1" id="KW-1133">Transmembrane helix</keyword>
<keyword evidence="1" id="KW-0812">Transmembrane</keyword>
<accession>A0A2I1GQF7</accession>
<protein>
    <submittedName>
        <fullName evidence="2">Uncharacterized protein</fullName>
    </submittedName>
</protein>
<feature type="transmembrane region" description="Helical" evidence="1">
    <location>
        <begin position="95"/>
        <end position="115"/>
    </location>
</feature>
<dbReference type="AlphaFoldDB" id="A0A2I1GQF7"/>
<reference evidence="2 3" key="1">
    <citation type="submission" date="2015-10" db="EMBL/GenBank/DDBJ databases">
        <title>Genome analyses suggest a sexual origin of heterokaryosis in a supposedly ancient asexual fungus.</title>
        <authorList>
            <person name="Ropars J."/>
            <person name="Sedzielewska K."/>
            <person name="Noel J."/>
            <person name="Charron P."/>
            <person name="Farinelli L."/>
            <person name="Marton T."/>
            <person name="Kruger M."/>
            <person name="Pelin A."/>
            <person name="Brachmann A."/>
            <person name="Corradi N."/>
        </authorList>
    </citation>
    <scope>NUCLEOTIDE SEQUENCE [LARGE SCALE GENOMIC DNA]</scope>
    <source>
        <strain evidence="2 3">A4</strain>
    </source>
</reference>
<proteinExistence type="predicted"/>
<gene>
    <name evidence="2" type="ORF">RhiirA4_544906</name>
</gene>
<keyword evidence="3" id="KW-1185">Reference proteome</keyword>
<dbReference type="EMBL" id="LLXI01000682">
    <property type="protein sequence ID" value="PKY48892.1"/>
    <property type="molecule type" value="Genomic_DNA"/>
</dbReference>
<dbReference type="VEuPathDB" id="FungiDB:RhiirA1_512642"/>
<dbReference type="Proteomes" id="UP000234323">
    <property type="component" value="Unassembled WGS sequence"/>
</dbReference>
<organism evidence="2 3">
    <name type="scientific">Rhizophagus irregularis</name>
    <dbReference type="NCBI Taxonomy" id="588596"/>
    <lineage>
        <taxon>Eukaryota</taxon>
        <taxon>Fungi</taxon>
        <taxon>Fungi incertae sedis</taxon>
        <taxon>Mucoromycota</taxon>
        <taxon>Glomeromycotina</taxon>
        <taxon>Glomeromycetes</taxon>
        <taxon>Glomerales</taxon>
        <taxon>Glomeraceae</taxon>
        <taxon>Rhizophagus</taxon>
    </lineage>
</organism>
<evidence type="ECO:0000313" key="3">
    <source>
        <dbReference type="Proteomes" id="UP000234323"/>
    </source>
</evidence>
<dbReference type="OrthoDB" id="2354014at2759"/>
<evidence type="ECO:0000256" key="1">
    <source>
        <dbReference type="SAM" id="Phobius"/>
    </source>
</evidence>
<dbReference type="VEuPathDB" id="FungiDB:RhiirFUN_013865"/>
<comment type="caution">
    <text evidence="2">The sequence shown here is derived from an EMBL/GenBank/DDBJ whole genome shotgun (WGS) entry which is preliminary data.</text>
</comment>
<dbReference type="Gene3D" id="3.30.1370.110">
    <property type="match status" value="1"/>
</dbReference>
<dbReference type="InterPro" id="IPR036063">
    <property type="entry name" value="Smr_dom_sf"/>
</dbReference>
<evidence type="ECO:0000313" key="2">
    <source>
        <dbReference type="EMBL" id="PKY48892.1"/>
    </source>
</evidence>
<name>A0A2I1GQF7_9GLOM</name>
<keyword evidence="1" id="KW-0472">Membrane</keyword>